<dbReference type="STRING" id="560819.SAMN05428998_101409"/>
<sequence>MIVLVAIAMLVTLGILFTGLFSMARGGEFNRKYGNKLMRARVIAQAVALVLFAIAMLTAGR</sequence>
<keyword evidence="7" id="KW-1185">Reference proteome</keyword>
<dbReference type="EMBL" id="FWZX01000001">
    <property type="protein sequence ID" value="SME91524.1"/>
    <property type="molecule type" value="Genomic_DNA"/>
</dbReference>
<feature type="domain" description="HIG1" evidence="5">
    <location>
        <begin position="1"/>
        <end position="61"/>
    </location>
</feature>
<keyword evidence="2 4" id="KW-1133">Transmembrane helix</keyword>
<dbReference type="AlphaFoldDB" id="A0A1Y6B9C8"/>
<organism evidence="6 7">
    <name type="scientific">Tistlia consotensis USBA 355</name>
    <dbReference type="NCBI Taxonomy" id="560819"/>
    <lineage>
        <taxon>Bacteria</taxon>
        <taxon>Pseudomonadati</taxon>
        <taxon>Pseudomonadota</taxon>
        <taxon>Alphaproteobacteria</taxon>
        <taxon>Rhodospirillales</taxon>
        <taxon>Rhodovibrionaceae</taxon>
        <taxon>Tistlia</taxon>
    </lineage>
</organism>
<evidence type="ECO:0000256" key="2">
    <source>
        <dbReference type="ARBA" id="ARBA00022989"/>
    </source>
</evidence>
<evidence type="ECO:0000259" key="5">
    <source>
        <dbReference type="PROSITE" id="PS51503"/>
    </source>
</evidence>
<evidence type="ECO:0000313" key="6">
    <source>
        <dbReference type="EMBL" id="SME91524.1"/>
    </source>
</evidence>
<evidence type="ECO:0000256" key="1">
    <source>
        <dbReference type="ARBA" id="ARBA00022692"/>
    </source>
</evidence>
<feature type="transmembrane region" description="Helical" evidence="4">
    <location>
        <begin position="42"/>
        <end position="60"/>
    </location>
</feature>
<accession>A0A1Y6B9C8</accession>
<proteinExistence type="predicted"/>
<gene>
    <name evidence="6" type="ORF">SAMN05428998_101409</name>
</gene>
<dbReference type="Gene3D" id="6.10.140.1320">
    <property type="match status" value="1"/>
</dbReference>
<dbReference type="InterPro" id="IPR007667">
    <property type="entry name" value="Hypoxia_induced_domain"/>
</dbReference>
<dbReference type="PROSITE" id="PS51503">
    <property type="entry name" value="HIG1"/>
    <property type="match status" value="1"/>
</dbReference>
<evidence type="ECO:0000256" key="4">
    <source>
        <dbReference type="SAM" id="Phobius"/>
    </source>
</evidence>
<evidence type="ECO:0000256" key="3">
    <source>
        <dbReference type="ARBA" id="ARBA00023136"/>
    </source>
</evidence>
<keyword evidence="3 4" id="KW-0472">Membrane</keyword>
<evidence type="ECO:0000313" key="7">
    <source>
        <dbReference type="Proteomes" id="UP000192917"/>
    </source>
</evidence>
<reference evidence="6 7" key="1">
    <citation type="submission" date="2017-04" db="EMBL/GenBank/DDBJ databases">
        <authorList>
            <person name="Afonso C.L."/>
            <person name="Miller P.J."/>
            <person name="Scott M.A."/>
            <person name="Spackman E."/>
            <person name="Goraichik I."/>
            <person name="Dimitrov K.M."/>
            <person name="Suarez D.L."/>
            <person name="Swayne D.E."/>
        </authorList>
    </citation>
    <scope>NUCLEOTIDE SEQUENCE [LARGE SCALE GENOMIC DNA]</scope>
    <source>
        <strain evidence="6 7">USBA 355</strain>
    </source>
</reference>
<name>A0A1Y6B9C8_9PROT</name>
<keyword evidence="1 4" id="KW-0812">Transmembrane</keyword>
<protein>
    <submittedName>
        <fullName evidence="6">Hypoxia induced protein conserved region</fullName>
    </submittedName>
</protein>
<dbReference type="NCBIfam" id="NF033233">
    <property type="entry name" value="twin_helix"/>
    <property type="match status" value="1"/>
</dbReference>
<dbReference type="Proteomes" id="UP000192917">
    <property type="component" value="Unassembled WGS sequence"/>
</dbReference>
<dbReference type="Pfam" id="PF04588">
    <property type="entry name" value="HIG_1_N"/>
    <property type="match status" value="1"/>
</dbReference>